<gene>
    <name evidence="1" type="ORF">L2E82_09105</name>
</gene>
<dbReference type="Proteomes" id="UP001055811">
    <property type="component" value="Linkage Group LG02"/>
</dbReference>
<comment type="caution">
    <text evidence="1">The sequence shown here is derived from an EMBL/GenBank/DDBJ whole genome shotgun (WGS) entry which is preliminary data.</text>
</comment>
<accession>A0ACB9G7I7</accession>
<reference evidence="1 2" key="2">
    <citation type="journal article" date="2022" name="Mol. Ecol. Resour.">
        <title>The genomes of chicory, endive, great burdock and yacon provide insights into Asteraceae paleo-polyploidization history and plant inulin production.</title>
        <authorList>
            <person name="Fan W."/>
            <person name="Wang S."/>
            <person name="Wang H."/>
            <person name="Wang A."/>
            <person name="Jiang F."/>
            <person name="Liu H."/>
            <person name="Zhao H."/>
            <person name="Xu D."/>
            <person name="Zhang Y."/>
        </authorList>
    </citation>
    <scope>NUCLEOTIDE SEQUENCE [LARGE SCALE GENOMIC DNA]</scope>
    <source>
        <strain evidence="2">cv. Punajuju</strain>
        <tissue evidence="1">Leaves</tissue>
    </source>
</reference>
<organism evidence="1 2">
    <name type="scientific">Cichorium intybus</name>
    <name type="common">Chicory</name>
    <dbReference type="NCBI Taxonomy" id="13427"/>
    <lineage>
        <taxon>Eukaryota</taxon>
        <taxon>Viridiplantae</taxon>
        <taxon>Streptophyta</taxon>
        <taxon>Embryophyta</taxon>
        <taxon>Tracheophyta</taxon>
        <taxon>Spermatophyta</taxon>
        <taxon>Magnoliopsida</taxon>
        <taxon>eudicotyledons</taxon>
        <taxon>Gunneridae</taxon>
        <taxon>Pentapetalae</taxon>
        <taxon>asterids</taxon>
        <taxon>campanulids</taxon>
        <taxon>Asterales</taxon>
        <taxon>Asteraceae</taxon>
        <taxon>Cichorioideae</taxon>
        <taxon>Cichorieae</taxon>
        <taxon>Cichoriinae</taxon>
        <taxon>Cichorium</taxon>
    </lineage>
</organism>
<protein>
    <submittedName>
        <fullName evidence="1">Uncharacterized protein</fullName>
    </submittedName>
</protein>
<dbReference type="EMBL" id="CM042010">
    <property type="protein sequence ID" value="KAI3779389.1"/>
    <property type="molecule type" value="Genomic_DNA"/>
</dbReference>
<name>A0ACB9G7I7_CICIN</name>
<proteinExistence type="predicted"/>
<sequence length="351" mass="39636">MEDSKFHVTEDFCNNSHDDFTRLLLDLKQNTRIIPSSEFAFSASPPSAIEPERSGPSIPFSRLRPASAVAAPASAVTDDQFLKEVAVAVAASSIQTPRRRSTAVASAQTAHNHRVVHNRRKMPRDKDQPPAVRVYTVCDESKYLIVRNVPALGCGNELRKLFEGYGEIDEFIPLDDEDCEPFTDVYYIKFHQVNNARFAKRKLDESVFIGNRIQVSYAPHYESLSDTKEKLEGRRKEVLARLNPGRFKGSIVTSPVSSSHPVLLTNTSQSDFITQPLNIQSRDPQEPQPQHIAHNRTFPSTISSNQDYFPIESMNQTVRLVREKLNKIESDTETLKAGSSKKARIDNRRRI</sequence>
<evidence type="ECO:0000313" key="2">
    <source>
        <dbReference type="Proteomes" id="UP001055811"/>
    </source>
</evidence>
<evidence type="ECO:0000313" key="1">
    <source>
        <dbReference type="EMBL" id="KAI3779389.1"/>
    </source>
</evidence>
<keyword evidence="2" id="KW-1185">Reference proteome</keyword>
<reference evidence="2" key="1">
    <citation type="journal article" date="2022" name="Mol. Ecol. Resour.">
        <title>The genomes of chicory, endive, great burdock and yacon provide insights into Asteraceae palaeo-polyploidization history and plant inulin production.</title>
        <authorList>
            <person name="Fan W."/>
            <person name="Wang S."/>
            <person name="Wang H."/>
            <person name="Wang A."/>
            <person name="Jiang F."/>
            <person name="Liu H."/>
            <person name="Zhao H."/>
            <person name="Xu D."/>
            <person name="Zhang Y."/>
        </authorList>
    </citation>
    <scope>NUCLEOTIDE SEQUENCE [LARGE SCALE GENOMIC DNA]</scope>
    <source>
        <strain evidence="2">cv. Punajuju</strain>
    </source>
</reference>